<dbReference type="EMBL" id="JALJOR010000003">
    <property type="protein sequence ID" value="KAK9820310.1"/>
    <property type="molecule type" value="Genomic_DNA"/>
</dbReference>
<name>A0AAW1QGB9_9CHLO</name>
<evidence type="ECO:0000256" key="1">
    <source>
        <dbReference type="SAM" id="MobiDB-lite"/>
    </source>
</evidence>
<keyword evidence="3" id="KW-1185">Reference proteome</keyword>
<sequence length="1632" mass="179650">MSSSCLMQYLRALDATLPEPFFARKQDGSRLFPDTDELDFEGMALLVDLQEDASDDEELEEAAGLDGKEHGDVEAAGSQRGAKREVSYQYFVDHMWRQISTKEERLRLKAPLVYQEIVSYIKGSAGAQSSETGKLSLEQYLEVGRKRAPNFVDMRPAVFPISERYEKLKLRLRANGYRGTPLHNLYRDEVQDFAQAKLLMDLRVVSDPNGLFYCGDTCQTIARGIGFRFADIQTLFHDEAERRKEAGGEAAAVRIGLPAIEHLRVNYRTHSGILDVAASVVDLLKRFFPQHMDKLAREKAFFVGPPPLLLMSAIDSNDLSILLSGADRKASQVEIELEFDDVILHDFFNDSPANVEWRVLMSYLEELEEGGATPHGQPLHQVAAEPREEGALRRLEFDPRTHVLLCEELKHLYTAITRAKNNVVMFDRNPDKRAPFFHYLRRLNMARVVRRSLLNDGADATKFGLSQAKSSPAEWANRGANLLANSHFELAVQCFQQAGDPVRAQMALARAAYKDWQTASRRSPKSRELLFEAAYGLLAAAAKADRAPTEVPAAERDKWLRISANMFARAGEWAIAGGILLKMGQWQKAKTAFANAGDPRKAAECCEAEAAAHREANNAAAAMQALADASRHYKDAKLFLECLTLLDRQPQAAALLSPQALLECLDVKVAGSYRLADKRKKLLAAVEAHFGIKGLADSMSATTTVTYRKDNTHLAPLLATTSKDESADGDWDQLAEPARRQGKGLPPLHASIDARLLRSLLARRLYLSTAGVLLHSMQSIHAGVQQAQQALQAATLSSPEEADLAAHLQGLRAAYALEALQQASEKAGVTATPSIPLWAEGTTQPVQQPLADRWLTEQKRRLWLRVSVSPCLLTKPLAAKHDFRWDWCTTDLHTLSGGLHFRQQPPLERLQNQNLAYLLWRVQVPILHHTDLPKKLFSSQVTPDVRRRFAAELTMLNLPPVYGVPCLHAALLCHAYDSFRVGFPVGACQHVLYYLECCGLLATMRRVKPGHGLAVEVVVELLETVASLAILGLADRAFLPDTYLAKLKANVLVNGVAPTRRKPAHERMSCFRDRSKVDPAQVLQVLERSVRQLNLMTIAALSPEDPCYPRYTLEHQLQRLLRPEAAQRAQQDAAGIAGAKQQALERIALLGSTLVAGIAVHDSLAGAAPRPDKNTVSAAWQVVCEAQRELMAGSEDKAAPQAVPEALKGLIEARKLEQLLMGLRSLASAEGTGVTEVVLGAQRPFDGFAKGSRADRKMAAVLTNNSKCPVKHQKARASIESVVAAPQLAQLEAYQEVSSEEMKRAAAAATIQEAWRAARAARQRAAKMRFLRCSLLFRTAVRRWRQQRQNVRKAEEAARLAAEHEKLRQAAQLANAFQDRYDWMASVLTGPHLVAACCPVCAVEVAEAGPAPDGPSGTGKAGLSAAAPAWFPNIVRKALEGAIYAPVFKPHKQEESHSEQLQAFQAFKSFYHEVVCSQLAPFFSLCNELEQLLGQAGAELDAAAEHEAHGFLRRLRQEGAALQAGLKEVEEGCAWAAHRTLLDPPLASVEQACQDSQTWLAARNEAHAEPPVLPEEKEAAWREGNLWGPLDEVDDDAEWQTVPSRKKKGNKGRAGGGGGSGHGGGGGRARRR</sequence>
<dbReference type="PANTHER" id="PTHR21529">
    <property type="entry name" value="MAMMARY TURMOR VIRUS RECEPTOR HOMOLOG 1, 2 MTVR1, 2"/>
    <property type="match status" value="1"/>
</dbReference>
<accession>A0AAW1QGB9</accession>
<protein>
    <submittedName>
        <fullName evidence="2">Uncharacterized protein</fullName>
    </submittedName>
</protein>
<dbReference type="Proteomes" id="UP001489004">
    <property type="component" value="Unassembled WGS sequence"/>
</dbReference>
<feature type="region of interest" description="Disordered" evidence="1">
    <location>
        <begin position="1566"/>
        <end position="1632"/>
    </location>
</feature>
<evidence type="ECO:0000313" key="2">
    <source>
        <dbReference type="EMBL" id="KAK9820310.1"/>
    </source>
</evidence>
<dbReference type="InterPro" id="IPR039904">
    <property type="entry name" value="TRANK1"/>
</dbReference>
<reference evidence="2 3" key="1">
    <citation type="journal article" date="2024" name="Nat. Commun.">
        <title>Phylogenomics reveals the evolutionary origins of lichenization in chlorophyte algae.</title>
        <authorList>
            <person name="Puginier C."/>
            <person name="Libourel C."/>
            <person name="Otte J."/>
            <person name="Skaloud P."/>
            <person name="Haon M."/>
            <person name="Grisel S."/>
            <person name="Petersen M."/>
            <person name="Berrin J.G."/>
            <person name="Delaux P.M."/>
            <person name="Dal Grande F."/>
            <person name="Keller J."/>
        </authorList>
    </citation>
    <scope>NUCLEOTIDE SEQUENCE [LARGE SCALE GENOMIC DNA]</scope>
    <source>
        <strain evidence="2 3">SAG 2043</strain>
    </source>
</reference>
<dbReference type="SUPFAM" id="SSF52540">
    <property type="entry name" value="P-loop containing nucleoside triphosphate hydrolases"/>
    <property type="match status" value="1"/>
</dbReference>
<gene>
    <name evidence="2" type="ORF">WJX72_008781</name>
</gene>
<organism evidence="2 3">
    <name type="scientific">[Myrmecia] bisecta</name>
    <dbReference type="NCBI Taxonomy" id="41462"/>
    <lineage>
        <taxon>Eukaryota</taxon>
        <taxon>Viridiplantae</taxon>
        <taxon>Chlorophyta</taxon>
        <taxon>core chlorophytes</taxon>
        <taxon>Trebouxiophyceae</taxon>
        <taxon>Trebouxiales</taxon>
        <taxon>Trebouxiaceae</taxon>
        <taxon>Myrmecia</taxon>
    </lineage>
</organism>
<comment type="caution">
    <text evidence="2">The sequence shown here is derived from an EMBL/GenBank/DDBJ whole genome shotgun (WGS) entry which is preliminary data.</text>
</comment>
<proteinExistence type="predicted"/>
<dbReference type="PANTHER" id="PTHR21529:SF4">
    <property type="entry name" value="TPR AND ANKYRIN REPEAT-CONTAINING PROTEIN 1"/>
    <property type="match status" value="1"/>
</dbReference>
<evidence type="ECO:0000313" key="3">
    <source>
        <dbReference type="Proteomes" id="UP001489004"/>
    </source>
</evidence>
<feature type="compositionally biased region" description="Gly residues" evidence="1">
    <location>
        <begin position="1612"/>
        <end position="1632"/>
    </location>
</feature>
<feature type="compositionally biased region" description="Basic and acidic residues" evidence="1">
    <location>
        <begin position="1566"/>
        <end position="1581"/>
    </location>
</feature>
<dbReference type="InterPro" id="IPR027417">
    <property type="entry name" value="P-loop_NTPase"/>
</dbReference>